<feature type="region of interest" description="Disordered" evidence="1">
    <location>
        <begin position="30"/>
        <end position="49"/>
    </location>
</feature>
<feature type="region of interest" description="Disordered" evidence="1">
    <location>
        <begin position="71"/>
        <end position="95"/>
    </location>
</feature>
<dbReference type="Proteomes" id="UP000053144">
    <property type="component" value="Chromosome 1"/>
</dbReference>
<gene>
    <name evidence="2" type="ORF">LR48_Vigan01g203500</name>
</gene>
<dbReference type="Gramene" id="KOM32479">
    <property type="protein sequence ID" value="KOM32479"/>
    <property type="gene ID" value="LR48_Vigan01g203500"/>
</dbReference>
<organism evidence="2 3">
    <name type="scientific">Phaseolus angularis</name>
    <name type="common">Azuki bean</name>
    <name type="synonym">Vigna angularis</name>
    <dbReference type="NCBI Taxonomy" id="3914"/>
    <lineage>
        <taxon>Eukaryota</taxon>
        <taxon>Viridiplantae</taxon>
        <taxon>Streptophyta</taxon>
        <taxon>Embryophyta</taxon>
        <taxon>Tracheophyta</taxon>
        <taxon>Spermatophyta</taxon>
        <taxon>Magnoliopsida</taxon>
        <taxon>eudicotyledons</taxon>
        <taxon>Gunneridae</taxon>
        <taxon>Pentapetalae</taxon>
        <taxon>rosids</taxon>
        <taxon>fabids</taxon>
        <taxon>Fabales</taxon>
        <taxon>Fabaceae</taxon>
        <taxon>Papilionoideae</taxon>
        <taxon>50 kb inversion clade</taxon>
        <taxon>NPAAA clade</taxon>
        <taxon>indigoferoid/millettioid clade</taxon>
        <taxon>Phaseoleae</taxon>
        <taxon>Vigna</taxon>
    </lineage>
</organism>
<dbReference type="AlphaFoldDB" id="A0A0L9TQQ7"/>
<evidence type="ECO:0000256" key="1">
    <source>
        <dbReference type="SAM" id="MobiDB-lite"/>
    </source>
</evidence>
<proteinExistence type="predicted"/>
<feature type="compositionally biased region" description="Basic and acidic residues" evidence="1">
    <location>
        <begin position="80"/>
        <end position="95"/>
    </location>
</feature>
<dbReference type="PANTHER" id="PTHR35282">
    <property type="entry name" value="F5D14.24 PROTEIN"/>
    <property type="match status" value="1"/>
</dbReference>
<dbReference type="Pfam" id="PF21737">
    <property type="entry name" value="DUF6865"/>
    <property type="match status" value="1"/>
</dbReference>
<evidence type="ECO:0000313" key="2">
    <source>
        <dbReference type="EMBL" id="KOM32479.1"/>
    </source>
</evidence>
<reference evidence="3" key="1">
    <citation type="journal article" date="2015" name="Proc. Natl. Acad. Sci. U.S.A.">
        <title>Genome sequencing of adzuki bean (Vigna angularis) provides insight into high starch and low fat accumulation and domestication.</title>
        <authorList>
            <person name="Yang K."/>
            <person name="Tian Z."/>
            <person name="Chen C."/>
            <person name="Luo L."/>
            <person name="Zhao B."/>
            <person name="Wang Z."/>
            <person name="Yu L."/>
            <person name="Li Y."/>
            <person name="Sun Y."/>
            <person name="Li W."/>
            <person name="Chen Y."/>
            <person name="Li Y."/>
            <person name="Zhang Y."/>
            <person name="Ai D."/>
            <person name="Zhao J."/>
            <person name="Shang C."/>
            <person name="Ma Y."/>
            <person name="Wu B."/>
            <person name="Wang M."/>
            <person name="Gao L."/>
            <person name="Sun D."/>
            <person name="Zhang P."/>
            <person name="Guo F."/>
            <person name="Wang W."/>
            <person name="Li Y."/>
            <person name="Wang J."/>
            <person name="Varshney R.K."/>
            <person name="Wang J."/>
            <person name="Ling H.Q."/>
            <person name="Wan P."/>
        </authorList>
    </citation>
    <scope>NUCLEOTIDE SEQUENCE</scope>
    <source>
        <strain evidence="3">cv. Jingnong 6</strain>
    </source>
</reference>
<dbReference type="InterPro" id="IPR049198">
    <property type="entry name" value="DUF6865"/>
</dbReference>
<evidence type="ECO:0000313" key="3">
    <source>
        <dbReference type="Proteomes" id="UP000053144"/>
    </source>
</evidence>
<dbReference type="EMBL" id="CM003371">
    <property type="protein sequence ID" value="KOM32479.1"/>
    <property type="molecule type" value="Genomic_DNA"/>
</dbReference>
<name>A0A0L9TQQ7_PHAAN</name>
<dbReference type="PANTHER" id="PTHR35282:SF2">
    <property type="entry name" value="F5D14.24 PROTEIN"/>
    <property type="match status" value="1"/>
</dbReference>
<protein>
    <submittedName>
        <fullName evidence="2">Uncharacterized protein</fullName>
    </submittedName>
</protein>
<accession>A0A0L9TQQ7</accession>
<sequence>MHDSNNGVDEVYHKLIGLLILNMVENSGQYARSGGKKEKSYSYMDNGSLTKGSKEVARESLIAISNSLPEKTLDSNSVSESKKSDGVAMPSRDKDDKFRSELISISYAESPDLKI</sequence>